<feature type="active site" description="Proton acceptor; for dehydratase activity" evidence="4">
    <location>
        <position position="977"/>
    </location>
</feature>
<dbReference type="SUPFAM" id="SSF55048">
    <property type="entry name" value="Probable ACP-binding domain of malonyl-CoA ACP transacylase"/>
    <property type="match status" value="1"/>
</dbReference>
<comment type="caution">
    <text evidence="7">The sequence shown here is derived from an EMBL/GenBank/DDBJ whole genome shotgun (WGS) entry which is preliminary data.</text>
</comment>
<evidence type="ECO:0000313" key="7">
    <source>
        <dbReference type="EMBL" id="CAB3995468.1"/>
    </source>
</evidence>
<dbReference type="Gene3D" id="3.90.180.10">
    <property type="entry name" value="Medium-chain alcohol dehydrogenases, catalytic domain"/>
    <property type="match status" value="1"/>
</dbReference>
<dbReference type="SUPFAM" id="SSF51735">
    <property type="entry name" value="NAD(P)-binding Rossmann-fold domains"/>
    <property type="match status" value="2"/>
</dbReference>
<feature type="non-terminal residue" evidence="7">
    <location>
        <position position="1"/>
    </location>
</feature>
<dbReference type="UniPathway" id="UPA00094"/>
<dbReference type="SUPFAM" id="SSF53901">
    <property type="entry name" value="Thiolase-like"/>
    <property type="match status" value="1"/>
</dbReference>
<dbReference type="PANTHER" id="PTHR43775">
    <property type="entry name" value="FATTY ACID SYNTHASE"/>
    <property type="match status" value="1"/>
</dbReference>
<dbReference type="Pfam" id="PF14765">
    <property type="entry name" value="PS-DH"/>
    <property type="match status" value="1"/>
</dbReference>
<feature type="domain" description="PKS/mFAS DH" evidence="6">
    <location>
        <begin position="944"/>
        <end position="1230"/>
    </location>
</feature>
<dbReference type="Gene3D" id="3.40.366.10">
    <property type="entry name" value="Malonyl-Coenzyme A Acyl Carrier Protein, domain 2"/>
    <property type="match status" value="1"/>
</dbReference>
<evidence type="ECO:0000259" key="6">
    <source>
        <dbReference type="PROSITE" id="PS52019"/>
    </source>
</evidence>
<dbReference type="PANTHER" id="PTHR43775:SF37">
    <property type="entry name" value="SI:DKEY-61P9.11"/>
    <property type="match status" value="1"/>
</dbReference>
<keyword evidence="3" id="KW-0808">Transferase</keyword>
<dbReference type="SMART" id="SM00826">
    <property type="entry name" value="PKS_DH"/>
    <property type="match status" value="1"/>
</dbReference>
<dbReference type="InterPro" id="IPR014043">
    <property type="entry name" value="Acyl_transferase_dom"/>
</dbReference>
<dbReference type="InterPro" id="IPR042104">
    <property type="entry name" value="PKS_dehydratase_sf"/>
</dbReference>
<dbReference type="PROSITE" id="PS52019">
    <property type="entry name" value="PKS_MFAS_DH"/>
    <property type="match status" value="1"/>
</dbReference>
<name>A0A7D9DY35_PARCT</name>
<dbReference type="PROSITE" id="PS52004">
    <property type="entry name" value="KS3_2"/>
    <property type="match status" value="1"/>
</dbReference>
<dbReference type="EMBL" id="CACRXK020002670">
    <property type="protein sequence ID" value="CAB3995468.1"/>
    <property type="molecule type" value="Genomic_DNA"/>
</dbReference>
<evidence type="ECO:0000256" key="1">
    <source>
        <dbReference type="ARBA" id="ARBA00022450"/>
    </source>
</evidence>
<dbReference type="InterPro" id="IPR020841">
    <property type="entry name" value="PKS_Beta-ketoAc_synthase_dom"/>
</dbReference>
<dbReference type="Proteomes" id="UP001152795">
    <property type="component" value="Unassembled WGS sequence"/>
</dbReference>
<feature type="region of interest" description="N-terminal hotdog fold" evidence="4">
    <location>
        <begin position="944"/>
        <end position="1072"/>
    </location>
</feature>
<feature type="active site" description="Proton donor; for dehydratase activity" evidence="4">
    <location>
        <position position="1155"/>
    </location>
</feature>
<reference evidence="7" key="1">
    <citation type="submission" date="2020-04" db="EMBL/GenBank/DDBJ databases">
        <authorList>
            <person name="Alioto T."/>
            <person name="Alioto T."/>
            <person name="Gomez Garrido J."/>
        </authorList>
    </citation>
    <scope>NUCLEOTIDE SEQUENCE</scope>
    <source>
        <strain evidence="7">A484AB</strain>
    </source>
</reference>
<dbReference type="InterPro" id="IPR013968">
    <property type="entry name" value="PKS_KR"/>
</dbReference>
<sequence length="2582" mass="288175">MTSKLSVEVFVFAYINNIVVLSAYSLLLNKRSNLEKSSGNNNDESSLTFRNSNTIESLQIQKDLKTFDEGLRKRNESVSIVGISCRFAKGVNSKDAFWDLLVGGGCVIGSYPENRLEALALKRFYNPARQVPGKHYTLKGAFLDEIAGFDAQFFGISPAECRAMDPQQRLLLQSVYEAIEDAGSRLEDLQKCRTGVYVGLMNLDYGRLLLDDGNVQNIDEFASTGITASTAANRISFSLNLNGPSLTVDTACSSSLSALNIAVTHLKARECDVAIVCAPNLILARYFHTACCRTGLLAEDGRCKSFDAKGDGYGRGEGIAVVVLKPTHTALLDNDKPYAQILACGLNNDGQTAIPMTAPSDKMQAELARRVLKESGLRKTDIQYVETHGTGTAIGDVVEMRSVSEVYANTSSRVLRIGSVKSNINHTESAAGLAGLIKVCLMIKNGYFVPTVNIQEQKPQLKIAERKMIVQTKLEPWSAIDDKPKTAAVCSYGYGGANAHVIVQEVQSTQSTESCPRRREAWVLTLSARSREALRIMAERFSDWLEQKPDDDCILKEDICYTLNNRRSVLSHRLALSFSSFKQAANLLKLFSKDSPGWQKFIAVNDNPTSVKKLAFIYGGQGNCWYAMASKLMKNEKRFQESIQQIDEILAKLQIPWRLMETLGKSELASSQIEGNPIAQMALFGVHYGMTQLLKSWGITPSAVVGHSLGEISAACAAHVISLEEAVQLIVLRAGLQENCSTTGRMMAVGMSPETAKEVIRSLCLVTSVSVAAVNSPVNVVLSGDQQAMHVVEDYLQRNHGEVFCKRLGTTRAFHSQDMDSIKEEFMEEIDRLELCPGRFPRYMQEISAQFQSERTTEQQTEVLIETLPKRSETDRYLSFLRNCPATLYTQGFPIAWDKIQGCGNRTFIRCPSYPWQERKYWYREFLNTPEKLNIGSTTLGLTHPLLGKVVATNAYSGLHAWSSEIDVFTLSYLKDHKFQSSEDAVIPGAMYVEMGLALALHMFPDVLPRLHDVTFDNLLTLSTNEIARFCIRLDTTGRPGARHGYDITTVEGNGNEILVSKGMVSFDETLHHCKKVTCGASNSAKIANIKSRLFKEPLDVFNAERVKRRFAYGPQFSLITESWCSETEALCSVVLTEEICSSLASYVVHPAIIDACFQSLFLLKNSVEKPVPYGAADIRMHHRNFTEVMYCHVISHVDNHLNMLMDCHGNVVLLIKEFKMVDLSNLQPTSTLDDVAYQIQWQHETAETGVSIENKVWLIIPDHCGFSEMFTTVLPKEDPTFVFEFPEKSSLFENTFLEMFEKAMEVFEAGGYKKVCIVSFLPVDNHSLLPDWRNFQQAHYQAFESSLLMLQRVLVSEHSESIQFVLVTCASIALGINHDDNPAFPWSSSLLGFRRTLAEELTSPKTTIIDLPKNPSGADFHLMLNDLQGPKIAEEIVYRDGLRYLNQIKRLENASITSTTTSANEASSTIIPGTNPGDQSYGDEISPNEVSLQAFKLSFASGQVSLVETKRSSPLNNRVEMKVLQACPFLKRIWSTPSDKAAVCGQLTEEYQNFPAGELVLTVCDVSTLGNYITVEGKSLIKLGRNLTGQEAAALAIPMALSFYILQELVCDCDGKKILVYAEEDLYACIFASVASALGACAVCVAGTTHRDKSQFSGFGITHVVTECELLFGDGQINAEITCDLACFLNRPSSGLIQHVVKHLRDEGKVISIVNNPFDGYHVCVCGNISFLSAELDEITNNATRFEQLLTDCIELLSDKGYLAKLKELPRHSTPIYDMVSNSHEKDANNLTNESSSTNTLALSKISFECENARGEFMFSKPPFDPKCLKEDKSYLVVGGVRGFGFELVRWLLQNGAKTIICTARSAPSESKMAEVTRLEQETGARILLRQADVTSWQDMLVIVRELEGLPRLAGIVFTAMVLEDQRIKDADLETCARVVATKVQGSVILHQLSLNFHLDFFIMFSSITGIIGNIGQLAYSAANTFLDSLCEYRRNKLGLPALSVAWGTMGGAGILERSKDIASLFQSYGFRMMSCKQGLKCLEQFLIQHPDKSQIIICDIDWSTYLKSSAYILHRSPRLQYLNEETRMLNKPNAVANSMTLEQLAYLDPGQRRKTVEDFIRRLLSTWTEADCHEVDLNLALYRYGVDSIGAANMSLQTRNGIGAIFEIYYFIQPKTTGMRIINDTLEQVRDFQRDDLNTVRMESDSSKLTKNLDDQNLDDRVKVVPLYVPDDALVKVFMMHSSHKSALANAPFAAGFRHGLCKDRIVFEKNSRKRKNTFESEILTTSKVCYLYRSHEKCKSDKILGEVRDLHLQMLSMTSFMLDRVQPFPNLLECTQNNSILALKILRIFTQSKGLPSIDETILKLGAQLLEKRGTEKATEVSQKMRLLGRVVQEGRFEENDGSSSKKSFKAPVIRCRMAQQMRNYVDDHVQQETSQSASTNFKSLHCTVTKYNFPYTSLSPSEQQLCKRFDLVEVVGKKRRKVPVILTEDVKWLSHYDEFLSGLLSSSTHSQTKNNDISRHVQSAKASASQQLIRTSPLHAIATLFNLIPYKQDTCNTALSHTNNMYSTTKNYTHCKDD</sequence>
<evidence type="ECO:0000256" key="4">
    <source>
        <dbReference type="PROSITE-ProRule" id="PRU01363"/>
    </source>
</evidence>
<dbReference type="Pfam" id="PF02801">
    <property type="entry name" value="Ketoacyl-synt_C"/>
    <property type="match status" value="1"/>
</dbReference>
<evidence type="ECO:0000256" key="3">
    <source>
        <dbReference type="ARBA" id="ARBA00022679"/>
    </source>
</evidence>
<gene>
    <name evidence="7" type="ORF">PACLA_8A039648</name>
</gene>
<dbReference type="Pfam" id="PF00109">
    <property type="entry name" value="ketoacyl-synt"/>
    <property type="match status" value="1"/>
</dbReference>
<dbReference type="Pfam" id="PF00698">
    <property type="entry name" value="Acyl_transf_1"/>
    <property type="match status" value="1"/>
</dbReference>
<dbReference type="GO" id="GO:0006633">
    <property type="term" value="P:fatty acid biosynthetic process"/>
    <property type="evidence" value="ECO:0007669"/>
    <property type="project" value="UniProtKB-UniPathway"/>
</dbReference>
<organism evidence="7 8">
    <name type="scientific">Paramuricea clavata</name>
    <name type="common">Red gorgonian</name>
    <name type="synonym">Violescent sea-whip</name>
    <dbReference type="NCBI Taxonomy" id="317549"/>
    <lineage>
        <taxon>Eukaryota</taxon>
        <taxon>Metazoa</taxon>
        <taxon>Cnidaria</taxon>
        <taxon>Anthozoa</taxon>
        <taxon>Octocorallia</taxon>
        <taxon>Malacalcyonacea</taxon>
        <taxon>Plexauridae</taxon>
        <taxon>Paramuricea</taxon>
    </lineage>
</organism>
<dbReference type="SMART" id="SM00827">
    <property type="entry name" value="PKS_AT"/>
    <property type="match status" value="1"/>
</dbReference>
<evidence type="ECO:0000256" key="2">
    <source>
        <dbReference type="ARBA" id="ARBA00022553"/>
    </source>
</evidence>
<proteinExistence type="predicted"/>
<dbReference type="Gene3D" id="3.40.50.720">
    <property type="entry name" value="NAD(P)-binding Rossmann-like Domain"/>
    <property type="match status" value="3"/>
</dbReference>
<dbReference type="Pfam" id="PF08659">
    <property type="entry name" value="KR"/>
    <property type="match status" value="1"/>
</dbReference>
<keyword evidence="8" id="KW-1185">Reference proteome</keyword>
<dbReference type="SUPFAM" id="SSF52151">
    <property type="entry name" value="FabD/lysophospholipase-like"/>
    <property type="match status" value="1"/>
</dbReference>
<dbReference type="InterPro" id="IPR036291">
    <property type="entry name" value="NAD(P)-bd_dom_sf"/>
</dbReference>
<dbReference type="CDD" id="cd00833">
    <property type="entry name" value="PKS"/>
    <property type="match status" value="1"/>
</dbReference>
<dbReference type="InterPro" id="IPR049900">
    <property type="entry name" value="PKS_mFAS_DH"/>
</dbReference>
<feature type="domain" description="Ketosynthase family 3 (KS3)" evidence="5">
    <location>
        <begin position="75"/>
        <end position="505"/>
    </location>
</feature>
<dbReference type="SMART" id="SM00825">
    <property type="entry name" value="PKS_KS"/>
    <property type="match status" value="1"/>
</dbReference>
<dbReference type="Pfam" id="PF22621">
    <property type="entry name" value="CurL-like_PKS_C"/>
    <property type="match status" value="1"/>
</dbReference>
<dbReference type="InterPro" id="IPR018201">
    <property type="entry name" value="Ketoacyl_synth_AS"/>
</dbReference>
<evidence type="ECO:0000259" key="5">
    <source>
        <dbReference type="PROSITE" id="PS52004"/>
    </source>
</evidence>
<keyword evidence="2" id="KW-0597">Phosphoprotein</keyword>
<dbReference type="Gene3D" id="3.40.47.10">
    <property type="match status" value="1"/>
</dbReference>
<keyword evidence="1" id="KW-0596">Phosphopantetheine</keyword>
<dbReference type="OrthoDB" id="5963712at2759"/>
<dbReference type="PROSITE" id="PS00606">
    <property type="entry name" value="KS3_1"/>
    <property type="match status" value="1"/>
</dbReference>
<dbReference type="GO" id="GO:0004315">
    <property type="term" value="F:3-oxoacyl-[acyl-carrier-protein] synthase activity"/>
    <property type="evidence" value="ECO:0007669"/>
    <property type="project" value="InterPro"/>
</dbReference>
<accession>A0A7D9DY35</accession>
<dbReference type="GO" id="GO:0004312">
    <property type="term" value="F:fatty acid synthase activity"/>
    <property type="evidence" value="ECO:0007669"/>
    <property type="project" value="TreeGrafter"/>
</dbReference>
<dbReference type="InterPro" id="IPR016036">
    <property type="entry name" value="Malonyl_transacylase_ACP-bd"/>
</dbReference>
<dbReference type="InterPro" id="IPR049552">
    <property type="entry name" value="PKS_DH_N"/>
</dbReference>
<dbReference type="InterPro" id="IPR057326">
    <property type="entry name" value="KR_dom"/>
</dbReference>
<dbReference type="InterPro" id="IPR016035">
    <property type="entry name" value="Acyl_Trfase/lysoPLipase"/>
</dbReference>
<dbReference type="Gene3D" id="3.10.129.110">
    <property type="entry name" value="Polyketide synthase dehydratase"/>
    <property type="match status" value="1"/>
</dbReference>
<dbReference type="InterPro" id="IPR020807">
    <property type="entry name" value="PKS_DH"/>
</dbReference>
<dbReference type="InterPro" id="IPR016039">
    <property type="entry name" value="Thiolase-like"/>
</dbReference>
<protein>
    <submittedName>
        <fullName evidence="7">Phthiocerol synthesis polyketide synthase type I</fullName>
    </submittedName>
</protein>
<dbReference type="InterPro" id="IPR014030">
    <property type="entry name" value="Ketoacyl_synth_N"/>
</dbReference>
<dbReference type="InterPro" id="IPR049551">
    <property type="entry name" value="PKS_DH_C"/>
</dbReference>
<dbReference type="InterPro" id="IPR001227">
    <property type="entry name" value="Ac_transferase_dom_sf"/>
</dbReference>
<feature type="region of interest" description="C-terminal hotdog fold" evidence="4">
    <location>
        <begin position="1087"/>
        <end position="1230"/>
    </location>
</feature>
<dbReference type="InterPro" id="IPR014031">
    <property type="entry name" value="Ketoacyl_synth_C"/>
</dbReference>
<dbReference type="Pfam" id="PF21089">
    <property type="entry name" value="PKS_DH_N"/>
    <property type="match status" value="1"/>
</dbReference>
<dbReference type="InterPro" id="IPR050091">
    <property type="entry name" value="PKS_NRPS_Biosynth_Enz"/>
</dbReference>
<dbReference type="SMART" id="SM00822">
    <property type="entry name" value="PKS_KR"/>
    <property type="match status" value="1"/>
</dbReference>
<evidence type="ECO:0000313" key="8">
    <source>
        <dbReference type="Proteomes" id="UP001152795"/>
    </source>
</evidence>